<dbReference type="GO" id="GO:0030145">
    <property type="term" value="F:manganese ion binding"/>
    <property type="evidence" value="ECO:0007669"/>
    <property type="project" value="UniProtKB-UniRule"/>
</dbReference>
<dbReference type="CDD" id="cd02009">
    <property type="entry name" value="TPP_SHCHC_synthase"/>
    <property type="match status" value="1"/>
</dbReference>
<keyword evidence="3 6" id="KW-0460">Magnesium</keyword>
<dbReference type="GO" id="GO:0070204">
    <property type="term" value="F:2-succinyl-5-enolpyruvyl-6-hydroxy-3-cyclohexene-1-carboxylic-acid synthase activity"/>
    <property type="evidence" value="ECO:0007669"/>
    <property type="project" value="UniProtKB-UniRule"/>
</dbReference>
<dbReference type="InterPro" id="IPR004433">
    <property type="entry name" value="MenaQ_synth_MenD"/>
</dbReference>
<evidence type="ECO:0000256" key="4">
    <source>
        <dbReference type="ARBA" id="ARBA00023052"/>
    </source>
</evidence>
<comment type="function">
    <text evidence="6">Catalyzes the thiamine diphosphate-dependent decarboxylation of 2-oxoglutarate and the subsequent addition of the resulting succinic semialdehyde-thiamine pyrophosphate anion to isochorismate to yield 2-succinyl-5-enolpyruvyl-6-hydroxy-3-cyclohexene-1-carboxylate (SEPHCHC).</text>
</comment>
<feature type="domain" description="Thiamine pyrophosphate enzyme N-terminal TPP-binding" evidence="8">
    <location>
        <begin position="11"/>
        <end position="128"/>
    </location>
</feature>
<dbReference type="Gene3D" id="3.40.50.970">
    <property type="match status" value="2"/>
</dbReference>
<dbReference type="Pfam" id="PF16582">
    <property type="entry name" value="TPP_enzyme_M_2"/>
    <property type="match status" value="1"/>
</dbReference>
<evidence type="ECO:0000259" key="9">
    <source>
        <dbReference type="Pfam" id="PF16582"/>
    </source>
</evidence>
<dbReference type="EC" id="2.2.1.9" evidence="6"/>
<evidence type="ECO:0000313" key="11">
    <source>
        <dbReference type="Proteomes" id="UP000051992"/>
    </source>
</evidence>
<dbReference type="Proteomes" id="UP000051992">
    <property type="component" value="Unassembled WGS sequence"/>
</dbReference>
<dbReference type="Pfam" id="PF02775">
    <property type="entry name" value="TPP_enzyme_C"/>
    <property type="match status" value="1"/>
</dbReference>
<dbReference type="HAMAP" id="MF_01659">
    <property type="entry name" value="MenD"/>
    <property type="match status" value="1"/>
</dbReference>
<evidence type="ECO:0000256" key="2">
    <source>
        <dbReference type="ARBA" id="ARBA00022723"/>
    </source>
</evidence>
<reference evidence="10 11" key="1">
    <citation type="journal article" date="2015" name="Genome Announc.">
        <title>Expanding the biotechnology potential of lactobacilli through comparative genomics of 213 strains and associated genera.</title>
        <authorList>
            <person name="Sun Z."/>
            <person name="Harris H.M."/>
            <person name="McCann A."/>
            <person name="Guo C."/>
            <person name="Argimon S."/>
            <person name="Zhang W."/>
            <person name="Yang X."/>
            <person name="Jeffery I.B."/>
            <person name="Cooney J.C."/>
            <person name="Kagawa T.F."/>
            <person name="Liu W."/>
            <person name="Song Y."/>
            <person name="Salvetti E."/>
            <person name="Wrobel A."/>
            <person name="Rasinkangas P."/>
            <person name="Parkhill J."/>
            <person name="Rea M.C."/>
            <person name="O'Sullivan O."/>
            <person name="Ritari J."/>
            <person name="Douillard F.P."/>
            <person name="Paul Ross R."/>
            <person name="Yang R."/>
            <person name="Briner A.E."/>
            <person name="Felis G.E."/>
            <person name="de Vos W.M."/>
            <person name="Barrangou R."/>
            <person name="Klaenhammer T.R."/>
            <person name="Caufield P.W."/>
            <person name="Cui Y."/>
            <person name="Zhang H."/>
            <person name="O'Toole P.W."/>
        </authorList>
    </citation>
    <scope>NUCLEOTIDE SEQUENCE [LARGE SCALE GENOMIC DNA]</scope>
    <source>
        <strain evidence="10 11">DSM 20410</strain>
    </source>
</reference>
<protein>
    <recommendedName>
        <fullName evidence="6">2-succinyl-5-enolpyruvyl-6-hydroxy-3-cyclohexene-1-carboxylate synthase</fullName>
        <shortName evidence="6">SEPHCHC synthase</shortName>
        <ecNumber evidence="6">2.2.1.9</ecNumber>
    </recommendedName>
    <alternativeName>
        <fullName evidence="6">Menaquinone biosynthesis protein MenD</fullName>
    </alternativeName>
</protein>
<keyword evidence="11" id="KW-1185">Reference proteome</keyword>
<dbReference type="EMBL" id="JQBM01000002">
    <property type="protein sequence ID" value="KRN46652.1"/>
    <property type="molecule type" value="Genomic_DNA"/>
</dbReference>
<evidence type="ECO:0000256" key="1">
    <source>
        <dbReference type="ARBA" id="ARBA00022679"/>
    </source>
</evidence>
<dbReference type="SUPFAM" id="SSF52518">
    <property type="entry name" value="Thiamin diphosphate-binding fold (THDP-binding)"/>
    <property type="match status" value="2"/>
</dbReference>
<comment type="subunit">
    <text evidence="6">Homodimer.</text>
</comment>
<comment type="similarity">
    <text evidence="6">Belongs to the TPP enzyme family. MenD subfamily.</text>
</comment>
<dbReference type="PIRSF" id="PIRSF004983">
    <property type="entry name" value="MenD"/>
    <property type="match status" value="1"/>
</dbReference>
<comment type="catalytic activity">
    <reaction evidence="6">
        <text>isochorismate + 2-oxoglutarate + H(+) = 5-enolpyruvoyl-6-hydroxy-2-succinyl-cyclohex-3-ene-1-carboxylate + CO2</text>
        <dbReference type="Rhea" id="RHEA:25593"/>
        <dbReference type="ChEBI" id="CHEBI:15378"/>
        <dbReference type="ChEBI" id="CHEBI:16526"/>
        <dbReference type="ChEBI" id="CHEBI:16810"/>
        <dbReference type="ChEBI" id="CHEBI:29780"/>
        <dbReference type="ChEBI" id="CHEBI:58818"/>
        <dbReference type="EC" id="2.2.1.9"/>
    </reaction>
</comment>
<keyword evidence="4 6" id="KW-0786">Thiamine pyrophosphate</keyword>
<keyword evidence="5 6" id="KW-0464">Manganese</keyword>
<dbReference type="Pfam" id="PF02776">
    <property type="entry name" value="TPP_enzyme_N"/>
    <property type="match status" value="1"/>
</dbReference>
<dbReference type="OrthoDB" id="9791859at2"/>
<organism evidence="10 11">
    <name type="scientific">Weissella viridescens</name>
    <name type="common">Lactobacillus viridescens</name>
    <dbReference type="NCBI Taxonomy" id="1629"/>
    <lineage>
        <taxon>Bacteria</taxon>
        <taxon>Bacillati</taxon>
        <taxon>Bacillota</taxon>
        <taxon>Bacilli</taxon>
        <taxon>Lactobacillales</taxon>
        <taxon>Lactobacillaceae</taxon>
        <taxon>Weissella</taxon>
    </lineage>
</organism>
<dbReference type="InterPro" id="IPR012001">
    <property type="entry name" value="Thiamin_PyroP_enz_TPP-bd_dom"/>
</dbReference>
<proteinExistence type="inferred from homology"/>
<comment type="cofactor">
    <cofactor evidence="6">
        <name>thiamine diphosphate</name>
        <dbReference type="ChEBI" id="CHEBI:58937"/>
    </cofactor>
    <text evidence="6">Binds 1 thiamine pyrophosphate per subunit.</text>
</comment>
<dbReference type="AlphaFoldDB" id="A0A0R2H936"/>
<keyword evidence="2 6" id="KW-0479">Metal-binding</keyword>
<dbReference type="InterPro" id="IPR032264">
    <property type="entry name" value="MenD_middle"/>
</dbReference>
<dbReference type="CDD" id="cd07037">
    <property type="entry name" value="TPP_PYR_MenD"/>
    <property type="match status" value="1"/>
</dbReference>
<comment type="caution">
    <text evidence="10">The sequence shown here is derived from an EMBL/GenBank/DDBJ whole genome shotgun (WGS) entry which is preliminary data.</text>
</comment>
<dbReference type="RefSeq" id="WP_057745735.1">
    <property type="nucleotide sequence ID" value="NZ_BJLU01000002.1"/>
</dbReference>
<dbReference type="PANTHER" id="PTHR42916:SF1">
    <property type="entry name" value="PROTEIN PHYLLO, CHLOROPLASTIC"/>
    <property type="match status" value="1"/>
</dbReference>
<evidence type="ECO:0000259" key="8">
    <source>
        <dbReference type="Pfam" id="PF02776"/>
    </source>
</evidence>
<sequence length="559" mass="60267">MQNDLTLNLKHFIQSLYAQGVRHVVISPGSRTTPVALLWAEFAATVQTDMQIHMAVDERDAGFLGLGIAKTQQVPVALLATSGTATVNYAPAIAEAAVSHVPLIAVTTDRPEELQGIGAPQTLDQQALFGTHVKKAMTVTMQSTTPDTTEYIDYAVQDAVHLAGQQPAGPIQINLPLRKPLMPELGAVWPNVETVQYAEAEAVLEVPESLRTQFAEAVMFLDGPAESTTYQKQLQAVAERHALPILTDVLGQVRPNANAITGIDALIESGCVKAYPTPRLIVRFGGTPVSAKVLQWIKAENISVVQVGKNFVGRDHSRVARYQLDVTETAFLMAFDQAVAPQMPGFLEQWQTSREVVAQTVARQSLSDVGVVKAMACLPAETQLFIANSMAIRDYDNYWQPQHAVTAWANRGANGIDGTVATATGMALGHANNWLAIGDLALFHDMNGLMLAKQAQVNLNVLVINNDGGGIFSFLPQAQAQDYFETLFGTPQALSVEKIAALYDAPYTQITDLAQLDALVQTPAKGLRFIEVITDRSENVAQHQMILAALAGGTIDAND</sequence>
<dbReference type="InterPro" id="IPR011766">
    <property type="entry name" value="TPP_enzyme_TPP-bd"/>
</dbReference>
<dbReference type="GO" id="GO:0030976">
    <property type="term" value="F:thiamine pyrophosphate binding"/>
    <property type="evidence" value="ECO:0007669"/>
    <property type="project" value="UniProtKB-UniRule"/>
</dbReference>
<dbReference type="PANTHER" id="PTHR42916">
    <property type="entry name" value="2-SUCCINYL-5-ENOLPYRUVYL-6-HYDROXY-3-CYCLOHEXENE-1-CARBOXYLATE SYNTHASE"/>
    <property type="match status" value="1"/>
</dbReference>
<evidence type="ECO:0000256" key="3">
    <source>
        <dbReference type="ARBA" id="ARBA00022842"/>
    </source>
</evidence>
<evidence type="ECO:0000256" key="5">
    <source>
        <dbReference type="ARBA" id="ARBA00023211"/>
    </source>
</evidence>
<dbReference type="GO" id="GO:0009234">
    <property type="term" value="P:menaquinone biosynthetic process"/>
    <property type="evidence" value="ECO:0007669"/>
    <property type="project" value="UniProtKB-UniRule"/>
</dbReference>
<comment type="pathway">
    <text evidence="6">Quinol/quinone metabolism; menaquinone biosynthesis.</text>
</comment>
<comment type="pathway">
    <text evidence="6">Quinol/quinone metabolism; 1,4-dihydroxy-2-naphthoate biosynthesis; 1,4-dihydroxy-2-naphthoate from chorismate: step 2/7.</text>
</comment>
<feature type="domain" description="Menaquinone biosynthesis protein MenD middle" evidence="9">
    <location>
        <begin position="231"/>
        <end position="386"/>
    </location>
</feature>
<evidence type="ECO:0000259" key="7">
    <source>
        <dbReference type="Pfam" id="PF02775"/>
    </source>
</evidence>
<evidence type="ECO:0000313" key="10">
    <source>
        <dbReference type="EMBL" id="KRN46652.1"/>
    </source>
</evidence>
<dbReference type="UniPathway" id="UPA01057">
    <property type="reaction ID" value="UER00164"/>
</dbReference>
<evidence type="ECO:0000256" key="6">
    <source>
        <dbReference type="HAMAP-Rule" id="MF_01659"/>
    </source>
</evidence>
<dbReference type="Gene3D" id="3.40.50.1220">
    <property type="entry name" value="TPP-binding domain"/>
    <property type="match status" value="1"/>
</dbReference>
<keyword evidence="1 6" id="KW-0808">Transferase</keyword>
<feature type="domain" description="Thiamine pyrophosphate enzyme TPP-binding" evidence="7">
    <location>
        <begin position="398"/>
        <end position="524"/>
    </location>
</feature>
<accession>A0A0R2H936</accession>
<keyword evidence="6" id="KW-0474">Menaquinone biosynthesis</keyword>
<comment type="cofactor">
    <cofactor evidence="6">
        <name>Mg(2+)</name>
        <dbReference type="ChEBI" id="CHEBI:18420"/>
    </cofactor>
    <cofactor evidence="6">
        <name>Mn(2+)</name>
        <dbReference type="ChEBI" id="CHEBI:29035"/>
    </cofactor>
</comment>
<dbReference type="NCBIfam" id="TIGR00173">
    <property type="entry name" value="menD"/>
    <property type="match status" value="1"/>
</dbReference>
<name>A0A0R2H936_WEIVI</name>
<dbReference type="InterPro" id="IPR029061">
    <property type="entry name" value="THDP-binding"/>
</dbReference>
<dbReference type="GO" id="GO:0000287">
    <property type="term" value="F:magnesium ion binding"/>
    <property type="evidence" value="ECO:0007669"/>
    <property type="project" value="UniProtKB-UniRule"/>
</dbReference>
<dbReference type="UniPathway" id="UPA00079"/>
<gene>
    <name evidence="6" type="primary">menD</name>
    <name evidence="10" type="ORF">IV50_GL000936</name>
</gene>
<dbReference type="PATRIC" id="fig|1629.5.peg.944"/>